<keyword evidence="2" id="KW-1185">Reference proteome</keyword>
<reference evidence="1 2" key="1">
    <citation type="journal article" date="2022" name="DNA Res.">
        <title>Chromosomal-level genome assembly of the orchid tree Bauhinia variegata (Leguminosae; Cercidoideae) supports the allotetraploid origin hypothesis of Bauhinia.</title>
        <authorList>
            <person name="Zhong Y."/>
            <person name="Chen Y."/>
            <person name="Zheng D."/>
            <person name="Pang J."/>
            <person name="Liu Y."/>
            <person name="Luo S."/>
            <person name="Meng S."/>
            <person name="Qian L."/>
            <person name="Wei D."/>
            <person name="Dai S."/>
            <person name="Zhou R."/>
        </authorList>
    </citation>
    <scope>NUCLEOTIDE SEQUENCE [LARGE SCALE GENOMIC DNA]</scope>
    <source>
        <strain evidence="1">BV-YZ2020</strain>
    </source>
</reference>
<protein>
    <submittedName>
        <fullName evidence="1">Uncharacterized protein</fullName>
    </submittedName>
</protein>
<accession>A0ACB9LD41</accession>
<dbReference type="EMBL" id="CM039437">
    <property type="protein sequence ID" value="KAI4307033.1"/>
    <property type="molecule type" value="Genomic_DNA"/>
</dbReference>
<evidence type="ECO:0000313" key="2">
    <source>
        <dbReference type="Proteomes" id="UP000828941"/>
    </source>
</evidence>
<organism evidence="1 2">
    <name type="scientific">Bauhinia variegata</name>
    <name type="common">Purple orchid tree</name>
    <name type="synonym">Phanera variegata</name>
    <dbReference type="NCBI Taxonomy" id="167791"/>
    <lineage>
        <taxon>Eukaryota</taxon>
        <taxon>Viridiplantae</taxon>
        <taxon>Streptophyta</taxon>
        <taxon>Embryophyta</taxon>
        <taxon>Tracheophyta</taxon>
        <taxon>Spermatophyta</taxon>
        <taxon>Magnoliopsida</taxon>
        <taxon>eudicotyledons</taxon>
        <taxon>Gunneridae</taxon>
        <taxon>Pentapetalae</taxon>
        <taxon>rosids</taxon>
        <taxon>fabids</taxon>
        <taxon>Fabales</taxon>
        <taxon>Fabaceae</taxon>
        <taxon>Cercidoideae</taxon>
        <taxon>Cercideae</taxon>
        <taxon>Bauhiniinae</taxon>
        <taxon>Bauhinia</taxon>
    </lineage>
</organism>
<sequence>MGNCLALCKPSSESVVASGMGKQAKVVRVAKHDGKILEFSSPIAVKDVLANFPTLGICESKEASEHLSPDYELKVGRLYYVLPPLFSPFENREEVSGVKRVKLVITKQQLELLVAKQISIQDILSEAQNRTAADLPPSNWKPKLDSIPEENE</sequence>
<proteinExistence type="predicted"/>
<name>A0ACB9LD41_BAUVA</name>
<dbReference type="Proteomes" id="UP000828941">
    <property type="component" value="Chromosome 12"/>
</dbReference>
<gene>
    <name evidence="1" type="ORF">L6164_030268</name>
</gene>
<evidence type="ECO:0000313" key="1">
    <source>
        <dbReference type="EMBL" id="KAI4307033.1"/>
    </source>
</evidence>
<comment type="caution">
    <text evidence="1">The sequence shown here is derived from an EMBL/GenBank/DDBJ whole genome shotgun (WGS) entry which is preliminary data.</text>
</comment>